<dbReference type="Gene3D" id="1.25.40.620">
    <property type="match status" value="1"/>
</dbReference>
<dbReference type="Pfam" id="PF05419">
    <property type="entry name" value="GUN4"/>
    <property type="match status" value="1"/>
</dbReference>
<dbReference type="PANTHER" id="PTHR34800:SF1">
    <property type="entry name" value="TETRAPYRROLE-BINDING PROTEIN, CHLOROPLASTIC"/>
    <property type="match status" value="1"/>
</dbReference>
<comment type="caution">
    <text evidence="3">The sequence shown here is derived from an EMBL/GenBank/DDBJ whole genome shotgun (WGS) entry which is preliminary data.</text>
</comment>
<dbReference type="InterPro" id="IPR016024">
    <property type="entry name" value="ARM-type_fold"/>
</dbReference>
<dbReference type="SUPFAM" id="SSF48371">
    <property type="entry name" value="ARM repeat"/>
    <property type="match status" value="1"/>
</dbReference>
<dbReference type="SUPFAM" id="SSF140869">
    <property type="entry name" value="GUN4-like"/>
    <property type="match status" value="1"/>
</dbReference>
<evidence type="ECO:0000259" key="1">
    <source>
        <dbReference type="Pfam" id="PF05419"/>
    </source>
</evidence>
<dbReference type="EMBL" id="JADEWC010000023">
    <property type="protein sequence ID" value="MBE9223131.1"/>
    <property type="molecule type" value="Genomic_DNA"/>
</dbReference>
<name>A0ABR9V7M5_9CHRO</name>
<sequence>MNELGTLTEKFNQASDKNKLKLIDDLIAKGEEGYQFLREFLSSSQGHSPNPVLGKIYQTLKNSDNQENINFIEDKIPQGIVHPQSSLNIDYSELQELLIIKEYQKADVLTRVKLCEIAGEKATQRKWLYFTEIAKFPINDLHTIDLLWNVYSEGKFGYSIQRKIWLSQGKDYIELWAKLKWKDGNRWTKYPQEFIWDLSAPLGHLPLSNQLRGVREIDALFAHPAWVTENALTTTTP</sequence>
<dbReference type="InterPro" id="IPR032192">
    <property type="entry name" value="GUN4_N"/>
</dbReference>
<feature type="domain" description="GUN4-like" evidence="1">
    <location>
        <begin position="85"/>
        <end position="224"/>
    </location>
</feature>
<evidence type="ECO:0000259" key="2">
    <source>
        <dbReference type="Pfam" id="PF16416"/>
    </source>
</evidence>
<dbReference type="Gene3D" id="1.10.10.1770">
    <property type="entry name" value="Gun4-like"/>
    <property type="match status" value="1"/>
</dbReference>
<dbReference type="CDD" id="cd16383">
    <property type="entry name" value="GUN4"/>
    <property type="match status" value="1"/>
</dbReference>
<accession>A0ABR9V7M5</accession>
<proteinExistence type="predicted"/>
<keyword evidence="4" id="KW-1185">Reference proteome</keyword>
<feature type="domain" description="GUN4 N-terminal ARM-like repeat" evidence="2">
    <location>
        <begin position="3"/>
        <end position="75"/>
    </location>
</feature>
<dbReference type="Proteomes" id="UP000654604">
    <property type="component" value="Unassembled WGS sequence"/>
</dbReference>
<dbReference type="PANTHER" id="PTHR34800">
    <property type="entry name" value="TETRAPYRROLE-BINDING PROTEIN, CHLOROPLASTIC"/>
    <property type="match status" value="1"/>
</dbReference>
<protein>
    <submittedName>
        <fullName evidence="3">GUN4 N-terminal ARM-like repeat domain-containing protein</fullName>
    </submittedName>
</protein>
<organism evidence="3 4">
    <name type="scientific">Cyanobacterium stanieri LEGE 03274</name>
    <dbReference type="NCBI Taxonomy" id="1828756"/>
    <lineage>
        <taxon>Bacteria</taxon>
        <taxon>Bacillati</taxon>
        <taxon>Cyanobacteriota</taxon>
        <taxon>Cyanophyceae</taxon>
        <taxon>Oscillatoriophycideae</taxon>
        <taxon>Chroococcales</taxon>
        <taxon>Geminocystaceae</taxon>
        <taxon>Cyanobacterium</taxon>
    </lineage>
</organism>
<gene>
    <name evidence="3" type="ORF">IQ215_10535</name>
</gene>
<dbReference type="InterPro" id="IPR037215">
    <property type="entry name" value="GUN4-like_sf"/>
</dbReference>
<evidence type="ECO:0000313" key="3">
    <source>
        <dbReference type="EMBL" id="MBE9223131.1"/>
    </source>
</evidence>
<reference evidence="3 4" key="1">
    <citation type="submission" date="2020-10" db="EMBL/GenBank/DDBJ databases">
        <authorList>
            <person name="Castelo-Branco R."/>
            <person name="Eusebio N."/>
            <person name="Adriana R."/>
            <person name="Vieira A."/>
            <person name="Brugerolle De Fraissinette N."/>
            <person name="Rezende De Castro R."/>
            <person name="Schneider M.P."/>
            <person name="Vasconcelos V."/>
            <person name="Leao P.N."/>
        </authorList>
    </citation>
    <scope>NUCLEOTIDE SEQUENCE [LARGE SCALE GENOMIC DNA]</scope>
    <source>
        <strain evidence="3 4">LEGE 03274</strain>
    </source>
</reference>
<evidence type="ECO:0000313" key="4">
    <source>
        <dbReference type="Proteomes" id="UP000654604"/>
    </source>
</evidence>
<dbReference type="InterPro" id="IPR008629">
    <property type="entry name" value="GUN4-like"/>
</dbReference>
<dbReference type="Pfam" id="PF16416">
    <property type="entry name" value="GUN4_N"/>
    <property type="match status" value="1"/>
</dbReference>
<dbReference type="RefSeq" id="WP_193801270.1">
    <property type="nucleotide sequence ID" value="NZ_JADEWC010000023.1"/>
</dbReference>